<evidence type="ECO:0000313" key="1">
    <source>
        <dbReference type="EMBL" id="MBX59685.1"/>
    </source>
</evidence>
<protein>
    <submittedName>
        <fullName evidence="1">Uncharacterized protein</fullName>
    </submittedName>
</protein>
<name>A0A2P2PYB0_RHIMU</name>
<reference evidence="1" key="1">
    <citation type="submission" date="2018-02" db="EMBL/GenBank/DDBJ databases">
        <title>Rhizophora mucronata_Transcriptome.</title>
        <authorList>
            <person name="Meera S.P."/>
            <person name="Sreeshan A."/>
            <person name="Augustine A."/>
        </authorList>
    </citation>
    <scope>NUCLEOTIDE SEQUENCE</scope>
    <source>
        <tissue evidence="1">Leaf</tissue>
    </source>
</reference>
<dbReference type="EMBL" id="GGEC01079201">
    <property type="protein sequence ID" value="MBX59685.1"/>
    <property type="molecule type" value="Transcribed_RNA"/>
</dbReference>
<proteinExistence type="predicted"/>
<accession>A0A2P2PYB0</accession>
<organism evidence="1">
    <name type="scientific">Rhizophora mucronata</name>
    <name type="common">Asiatic mangrove</name>
    <dbReference type="NCBI Taxonomy" id="61149"/>
    <lineage>
        <taxon>Eukaryota</taxon>
        <taxon>Viridiplantae</taxon>
        <taxon>Streptophyta</taxon>
        <taxon>Embryophyta</taxon>
        <taxon>Tracheophyta</taxon>
        <taxon>Spermatophyta</taxon>
        <taxon>Magnoliopsida</taxon>
        <taxon>eudicotyledons</taxon>
        <taxon>Gunneridae</taxon>
        <taxon>Pentapetalae</taxon>
        <taxon>rosids</taxon>
        <taxon>fabids</taxon>
        <taxon>Malpighiales</taxon>
        <taxon>Rhizophoraceae</taxon>
        <taxon>Rhizophora</taxon>
    </lineage>
</organism>
<dbReference type="AlphaFoldDB" id="A0A2P2PYB0"/>
<sequence>MSSFKTVLIFKKAPSFRENGSVLFALCDGIGVICDL</sequence>